<keyword evidence="2 4" id="KW-0378">Hydrolase</keyword>
<evidence type="ECO:0000256" key="2">
    <source>
        <dbReference type="ARBA" id="ARBA00022801"/>
    </source>
</evidence>
<dbReference type="GO" id="GO:0016787">
    <property type="term" value="F:hydrolase activity"/>
    <property type="evidence" value="ECO:0007669"/>
    <property type="project" value="UniProtKB-KW"/>
</dbReference>
<dbReference type="SFLD" id="SFLDG01129">
    <property type="entry name" value="C1.5:_HAD__Beta-PGM__Phosphata"/>
    <property type="match status" value="1"/>
</dbReference>
<dbReference type="NCBIfam" id="TIGR01549">
    <property type="entry name" value="HAD-SF-IA-v1"/>
    <property type="match status" value="1"/>
</dbReference>
<reference evidence="4 5" key="1">
    <citation type="journal article" date="2020" name="Insects">
        <title>Bacteria Belonging to Pseudomonas typographi sp. nov. from the Bark Beetle Ips typographus Have Genomic Potential to Aid in the Host Ecology.</title>
        <authorList>
            <person name="Peral-Aranega E."/>
            <person name="Saati-Santamaria Z."/>
            <person name="Kolarik M."/>
            <person name="Rivas R."/>
            <person name="Garcia-Fraile P."/>
        </authorList>
    </citation>
    <scope>NUCLEOTIDE SEQUENCE [LARGE SCALE GENOMIC DNA]</scope>
    <source>
        <strain evidence="4 5">CA3A</strain>
    </source>
</reference>
<evidence type="ECO:0000313" key="4">
    <source>
        <dbReference type="EMBL" id="MBD1599905.1"/>
    </source>
</evidence>
<dbReference type="EMBL" id="JAAOCA010000017">
    <property type="protein sequence ID" value="MBD1599905.1"/>
    <property type="molecule type" value="Genomic_DNA"/>
</dbReference>
<dbReference type="Pfam" id="PF00702">
    <property type="entry name" value="Hydrolase"/>
    <property type="match status" value="1"/>
</dbReference>
<keyword evidence="3" id="KW-0460">Magnesium</keyword>
<dbReference type="SFLD" id="SFLDS00003">
    <property type="entry name" value="Haloacid_Dehalogenase"/>
    <property type="match status" value="1"/>
</dbReference>
<keyword evidence="5" id="KW-1185">Reference proteome</keyword>
<proteinExistence type="predicted"/>
<name>A0ABR7Z351_9PSED</name>
<dbReference type="Gene3D" id="1.20.120.1600">
    <property type="match status" value="1"/>
</dbReference>
<dbReference type="SUPFAM" id="SSF56784">
    <property type="entry name" value="HAD-like"/>
    <property type="match status" value="1"/>
</dbReference>
<evidence type="ECO:0000313" key="5">
    <source>
        <dbReference type="Proteomes" id="UP000805841"/>
    </source>
</evidence>
<evidence type="ECO:0000256" key="3">
    <source>
        <dbReference type="ARBA" id="ARBA00022842"/>
    </source>
</evidence>
<comment type="caution">
    <text evidence="4">The sequence shown here is derived from an EMBL/GenBank/DDBJ whole genome shotgun (WGS) entry which is preliminary data.</text>
</comment>
<dbReference type="InterPro" id="IPR006439">
    <property type="entry name" value="HAD-SF_hydro_IA"/>
</dbReference>
<sequence length="233" mass="26051">MSIDLITFDLDDTLWDTAPVIENAEMVLREWLAAHAPKIGPFPPQALFAIRQRLVEAEPGLKHRISELRRRVLFHGLHEAGYAESEAQDLAERSFEVFLHARHQVDFFPEVHPTLELLAQRYRLAAVTNGNADVRRMGVADYFSFALCAEDVGIGKPHPRPFEEALRRAGTDASHAVHVGDNPNDDIAGAQQAGLRAVWYNPRRCPWEGGAAPDAQIASLAELPALLRRWETP</sequence>
<accession>A0ABR7Z351</accession>
<dbReference type="InterPro" id="IPR036412">
    <property type="entry name" value="HAD-like_sf"/>
</dbReference>
<dbReference type="RefSeq" id="WP_190421758.1">
    <property type="nucleotide sequence ID" value="NZ_JAAOCA010000017.1"/>
</dbReference>
<gene>
    <name evidence="4" type="ORF">HAQ05_14505</name>
</gene>
<dbReference type="PANTHER" id="PTHR46470">
    <property type="entry name" value="N-ACYLNEURAMINATE-9-PHOSPHATASE"/>
    <property type="match status" value="1"/>
</dbReference>
<organism evidence="4 5">
    <name type="scientific">Pseudomonas typographi</name>
    <dbReference type="NCBI Taxonomy" id="2715964"/>
    <lineage>
        <taxon>Bacteria</taxon>
        <taxon>Pseudomonadati</taxon>
        <taxon>Pseudomonadota</taxon>
        <taxon>Gammaproteobacteria</taxon>
        <taxon>Pseudomonadales</taxon>
        <taxon>Pseudomonadaceae</taxon>
        <taxon>Pseudomonas</taxon>
    </lineage>
</organism>
<dbReference type="Gene3D" id="3.40.50.1000">
    <property type="entry name" value="HAD superfamily/HAD-like"/>
    <property type="match status" value="1"/>
</dbReference>
<dbReference type="InterPro" id="IPR023214">
    <property type="entry name" value="HAD_sf"/>
</dbReference>
<dbReference type="Proteomes" id="UP000805841">
    <property type="component" value="Unassembled WGS sequence"/>
</dbReference>
<protein>
    <submittedName>
        <fullName evidence="4">HAD-IA family hydrolase</fullName>
    </submittedName>
</protein>
<dbReference type="InterPro" id="IPR051400">
    <property type="entry name" value="HAD-like_hydrolase"/>
</dbReference>
<dbReference type="NCBIfam" id="TIGR01509">
    <property type="entry name" value="HAD-SF-IA-v3"/>
    <property type="match status" value="1"/>
</dbReference>
<dbReference type="PANTHER" id="PTHR46470:SF4">
    <property type="entry name" value="5-AMINO-6-(5-PHOSPHO-D-RIBITYLAMINO)URACIL PHOSPHATASE YIGB"/>
    <property type="match status" value="1"/>
</dbReference>
<evidence type="ECO:0000256" key="1">
    <source>
        <dbReference type="ARBA" id="ARBA00001946"/>
    </source>
</evidence>
<comment type="cofactor">
    <cofactor evidence="1">
        <name>Mg(2+)</name>
        <dbReference type="ChEBI" id="CHEBI:18420"/>
    </cofactor>
</comment>